<keyword evidence="1" id="KW-0175">Coiled coil</keyword>
<sequence length="62" mass="6979">MTTNSRDRLALEDTVRSLTAEAVELEARVTELRRALTGIDERMRTVFDALDRFSRSGEHVGG</sequence>
<accession>A0A401YX47</accession>
<organism evidence="2 3">
    <name type="scientific">Embleya hyalina</name>
    <dbReference type="NCBI Taxonomy" id="516124"/>
    <lineage>
        <taxon>Bacteria</taxon>
        <taxon>Bacillati</taxon>
        <taxon>Actinomycetota</taxon>
        <taxon>Actinomycetes</taxon>
        <taxon>Kitasatosporales</taxon>
        <taxon>Streptomycetaceae</taxon>
        <taxon>Embleya</taxon>
    </lineage>
</organism>
<protein>
    <submittedName>
        <fullName evidence="2">Uncharacterized protein</fullName>
    </submittedName>
</protein>
<comment type="caution">
    <text evidence="2">The sequence shown here is derived from an EMBL/GenBank/DDBJ whole genome shotgun (WGS) entry which is preliminary data.</text>
</comment>
<keyword evidence="3" id="KW-1185">Reference proteome</keyword>
<evidence type="ECO:0000256" key="1">
    <source>
        <dbReference type="SAM" id="Coils"/>
    </source>
</evidence>
<dbReference type="Proteomes" id="UP000286931">
    <property type="component" value="Unassembled WGS sequence"/>
</dbReference>
<proteinExistence type="predicted"/>
<gene>
    <name evidence="2" type="ORF">EHYA_06896</name>
</gene>
<evidence type="ECO:0000313" key="2">
    <source>
        <dbReference type="EMBL" id="GCD99183.1"/>
    </source>
</evidence>
<reference evidence="2 3" key="1">
    <citation type="submission" date="2018-12" db="EMBL/GenBank/DDBJ databases">
        <title>Draft genome sequence of Embleya hyalina NBRC 13850T.</title>
        <authorList>
            <person name="Komaki H."/>
            <person name="Hosoyama A."/>
            <person name="Kimura A."/>
            <person name="Ichikawa N."/>
            <person name="Tamura T."/>
        </authorList>
    </citation>
    <scope>NUCLEOTIDE SEQUENCE [LARGE SCALE GENOMIC DNA]</scope>
    <source>
        <strain evidence="2 3">NBRC 13850</strain>
    </source>
</reference>
<name>A0A401YX47_9ACTN</name>
<feature type="coiled-coil region" evidence="1">
    <location>
        <begin position="8"/>
        <end position="42"/>
    </location>
</feature>
<dbReference type="AlphaFoldDB" id="A0A401YX47"/>
<dbReference type="EMBL" id="BIFH01000031">
    <property type="protein sequence ID" value="GCD99183.1"/>
    <property type="molecule type" value="Genomic_DNA"/>
</dbReference>
<evidence type="ECO:0000313" key="3">
    <source>
        <dbReference type="Proteomes" id="UP000286931"/>
    </source>
</evidence>